<name>A0ABQ5JCC4_9ASTR</name>
<organism evidence="1 2">
    <name type="scientific">Tanacetum coccineum</name>
    <dbReference type="NCBI Taxonomy" id="301880"/>
    <lineage>
        <taxon>Eukaryota</taxon>
        <taxon>Viridiplantae</taxon>
        <taxon>Streptophyta</taxon>
        <taxon>Embryophyta</taxon>
        <taxon>Tracheophyta</taxon>
        <taxon>Spermatophyta</taxon>
        <taxon>Magnoliopsida</taxon>
        <taxon>eudicotyledons</taxon>
        <taxon>Gunneridae</taxon>
        <taxon>Pentapetalae</taxon>
        <taxon>asterids</taxon>
        <taxon>campanulids</taxon>
        <taxon>Asterales</taxon>
        <taxon>Asteraceae</taxon>
        <taxon>Asteroideae</taxon>
        <taxon>Anthemideae</taxon>
        <taxon>Anthemidinae</taxon>
        <taxon>Tanacetum</taxon>
    </lineage>
</organism>
<dbReference type="Proteomes" id="UP001151760">
    <property type="component" value="Unassembled WGS sequence"/>
</dbReference>
<dbReference type="PANTHER" id="PTHR11439">
    <property type="entry name" value="GAG-POL-RELATED RETROTRANSPOSON"/>
    <property type="match status" value="1"/>
</dbReference>
<comment type="caution">
    <text evidence="1">The sequence shown here is derived from an EMBL/GenBank/DDBJ whole genome shotgun (WGS) entry which is preliminary data.</text>
</comment>
<reference evidence="1" key="1">
    <citation type="journal article" date="2022" name="Int. J. Mol. Sci.">
        <title>Draft Genome of Tanacetum Coccineum: Genomic Comparison of Closely Related Tanacetum-Family Plants.</title>
        <authorList>
            <person name="Yamashiro T."/>
            <person name="Shiraishi A."/>
            <person name="Nakayama K."/>
            <person name="Satake H."/>
        </authorList>
    </citation>
    <scope>NUCLEOTIDE SEQUENCE</scope>
</reference>
<proteinExistence type="predicted"/>
<sequence>MAMMTTFTTVDKKAHNSPKCAFTLSPINYGYWKAMIEPFPITNNLMGMWMVQYSVYKKPYPLPKACAPHSTSREYTLKTRLLRIEMHDDETPNAYLNRAQEYADALVAISEPTCLSLTQAYIRATAALSCYLGARKFCNHQISDPNKNGAITRYKAKFVAKGFLQQPAFALKDLEPLNYFLGIEIVPHVSDILLSQKKYILELLQRVGLSNCNPVSSPKVTSSSLTLDDNIAFFNPVKYRQVVSALQYITLSRPDTTFVVNNVCQYMHSPTENHWFGFKWISCYLHGTVEHGMLIRRYFGSTLQAFTNILWNGSSNTSVEAFSNADWVGDSDD</sequence>
<protein>
    <submittedName>
        <fullName evidence="1">Retrovirus-related pol polyprotein from transposon TNT 1-94</fullName>
    </submittedName>
</protein>
<evidence type="ECO:0000313" key="1">
    <source>
        <dbReference type="EMBL" id="GJU09961.1"/>
    </source>
</evidence>
<reference evidence="1" key="2">
    <citation type="submission" date="2022-01" db="EMBL/GenBank/DDBJ databases">
        <authorList>
            <person name="Yamashiro T."/>
            <person name="Shiraishi A."/>
            <person name="Satake H."/>
            <person name="Nakayama K."/>
        </authorList>
    </citation>
    <scope>NUCLEOTIDE SEQUENCE</scope>
</reference>
<dbReference type="PANTHER" id="PTHR11439:SF450">
    <property type="entry name" value="REVERSE TRANSCRIPTASE TY1_COPIA-TYPE DOMAIN-CONTAINING PROTEIN"/>
    <property type="match status" value="1"/>
</dbReference>
<dbReference type="EMBL" id="BQNB010021775">
    <property type="protein sequence ID" value="GJU09961.1"/>
    <property type="molecule type" value="Genomic_DNA"/>
</dbReference>
<gene>
    <name evidence="1" type="ORF">Tco_1132357</name>
</gene>
<evidence type="ECO:0000313" key="2">
    <source>
        <dbReference type="Proteomes" id="UP001151760"/>
    </source>
</evidence>
<keyword evidence="2" id="KW-1185">Reference proteome</keyword>
<accession>A0ABQ5JCC4</accession>